<protein>
    <submittedName>
        <fullName evidence="2">Uncharacterized protein</fullName>
    </submittedName>
</protein>
<dbReference type="Proteomes" id="UP000250235">
    <property type="component" value="Unassembled WGS sequence"/>
</dbReference>
<evidence type="ECO:0000313" key="2">
    <source>
        <dbReference type="EMBL" id="KZV25268.1"/>
    </source>
</evidence>
<dbReference type="AlphaFoldDB" id="A0A2Z7AV62"/>
<proteinExistence type="predicted"/>
<organism evidence="2 3">
    <name type="scientific">Dorcoceras hygrometricum</name>
    <dbReference type="NCBI Taxonomy" id="472368"/>
    <lineage>
        <taxon>Eukaryota</taxon>
        <taxon>Viridiplantae</taxon>
        <taxon>Streptophyta</taxon>
        <taxon>Embryophyta</taxon>
        <taxon>Tracheophyta</taxon>
        <taxon>Spermatophyta</taxon>
        <taxon>Magnoliopsida</taxon>
        <taxon>eudicotyledons</taxon>
        <taxon>Gunneridae</taxon>
        <taxon>Pentapetalae</taxon>
        <taxon>asterids</taxon>
        <taxon>lamiids</taxon>
        <taxon>Lamiales</taxon>
        <taxon>Gesneriaceae</taxon>
        <taxon>Didymocarpoideae</taxon>
        <taxon>Trichosporeae</taxon>
        <taxon>Loxocarpinae</taxon>
        <taxon>Dorcoceras</taxon>
    </lineage>
</organism>
<sequence length="314" mass="36538">MPEFEELPIDEEHQEMSVQNMVDRIEGQSHGPATAKQTVKPRGKVPEKNAVDMEEASKMMAEGILAYVKAMAWKKGTHPLVGEMKLFQKIPVMARGNGSGNLRPQLQQPYGMTNPMNQPAFLREFLNEKRAMNKKRVKAYWIPKGQMFEAHRNYGESTTKHVSRGSPGNIGGSTASWPRNQYLPKKMRETHHSNDMNRRMQREIQKEENYRPRLLPTNTHKEHNYIKKHKYREIPQGAKVAEHHRQPRFFLLSSNEVDDMWKLARHKTFPKSLTRTQKIRMLREIAAAKRELTGAVVSKFKFCRKLLRTRAVMI</sequence>
<name>A0A2Z7AV62_9LAMI</name>
<keyword evidence="3" id="KW-1185">Reference proteome</keyword>
<reference evidence="2 3" key="1">
    <citation type="journal article" date="2015" name="Proc. Natl. Acad. Sci. U.S.A.">
        <title>The resurrection genome of Boea hygrometrica: A blueprint for survival of dehydration.</title>
        <authorList>
            <person name="Xiao L."/>
            <person name="Yang G."/>
            <person name="Zhang L."/>
            <person name="Yang X."/>
            <person name="Zhao S."/>
            <person name="Ji Z."/>
            <person name="Zhou Q."/>
            <person name="Hu M."/>
            <person name="Wang Y."/>
            <person name="Chen M."/>
            <person name="Xu Y."/>
            <person name="Jin H."/>
            <person name="Xiao X."/>
            <person name="Hu G."/>
            <person name="Bao F."/>
            <person name="Hu Y."/>
            <person name="Wan P."/>
            <person name="Li L."/>
            <person name="Deng X."/>
            <person name="Kuang T."/>
            <person name="Xiang C."/>
            <person name="Zhu J.K."/>
            <person name="Oliver M.J."/>
            <person name="He Y."/>
        </authorList>
    </citation>
    <scope>NUCLEOTIDE SEQUENCE [LARGE SCALE GENOMIC DNA]</scope>
    <source>
        <strain evidence="3">cv. XS01</strain>
    </source>
</reference>
<evidence type="ECO:0000256" key="1">
    <source>
        <dbReference type="SAM" id="MobiDB-lite"/>
    </source>
</evidence>
<dbReference type="EMBL" id="KV011906">
    <property type="protein sequence ID" value="KZV25268.1"/>
    <property type="molecule type" value="Genomic_DNA"/>
</dbReference>
<accession>A0A2Z7AV62</accession>
<evidence type="ECO:0000313" key="3">
    <source>
        <dbReference type="Proteomes" id="UP000250235"/>
    </source>
</evidence>
<gene>
    <name evidence="2" type="ORF">F511_30114</name>
</gene>
<feature type="region of interest" description="Disordered" evidence="1">
    <location>
        <begin position="158"/>
        <end position="179"/>
    </location>
</feature>